<dbReference type="AlphaFoldDB" id="A0A1S2N0N2"/>
<accession>A0A1S2N0N2</accession>
<gene>
    <name evidence="1" type="ORF">BK826_03975</name>
</gene>
<evidence type="ECO:0000313" key="1">
    <source>
        <dbReference type="EMBL" id="OIJ36216.1"/>
    </source>
</evidence>
<comment type="caution">
    <text evidence="1">The sequence shown here is derived from an EMBL/GenBank/DDBJ whole genome shotgun (WGS) entry which is preliminary data.</text>
</comment>
<dbReference type="Pfam" id="PF10698">
    <property type="entry name" value="DUF2505"/>
    <property type="match status" value="1"/>
</dbReference>
<evidence type="ECO:0008006" key="3">
    <source>
        <dbReference type="Google" id="ProtNLM"/>
    </source>
</evidence>
<protein>
    <recommendedName>
        <fullName evidence="3">DUF2505 domain-containing protein</fullName>
    </recommendedName>
</protein>
<proteinExistence type="predicted"/>
<evidence type="ECO:0000313" key="2">
    <source>
        <dbReference type="Proteomes" id="UP000179540"/>
    </source>
</evidence>
<name>A0A1S2N0N2_9MICC</name>
<organism evidence="1 2">
    <name type="scientific">Rothia kristinae</name>
    <dbReference type="NCBI Taxonomy" id="37923"/>
    <lineage>
        <taxon>Bacteria</taxon>
        <taxon>Bacillati</taxon>
        <taxon>Actinomycetota</taxon>
        <taxon>Actinomycetes</taxon>
        <taxon>Micrococcales</taxon>
        <taxon>Micrococcaceae</taxon>
        <taxon>Rothia</taxon>
    </lineage>
</organism>
<dbReference type="OrthoDB" id="3266819at2"/>
<sequence length="164" mass="17395">MSIHETTSINAPVGKVVEAYASEDFARHVSQQAGVQFESFSVDGDTAGAFTVTTVRSVGGDKIPGFAQKFIKNGVTLTQKDLFKAPSADGSRDVETSVTAGAVPVSANLTQKLSAQGEKTQVELDGEVKANIPLVGKKLAQTAEPYMAKALTLQSREAEHWINK</sequence>
<dbReference type="EMBL" id="MODZ01000004">
    <property type="protein sequence ID" value="OIJ36216.1"/>
    <property type="molecule type" value="Genomic_DNA"/>
</dbReference>
<reference evidence="1 2" key="1">
    <citation type="submission" date="2016-10" db="EMBL/GenBank/DDBJ databases">
        <title>Draft genome sequence of strain LCT isolated from the Shenzhou X spacecraft of China.</title>
        <authorList>
            <person name="Huang B."/>
        </authorList>
    </citation>
    <scope>NUCLEOTIDE SEQUENCE [LARGE SCALE GENOMIC DNA]</scope>
    <source>
        <strain evidence="1 2">LCT-H5</strain>
    </source>
</reference>
<dbReference type="RefSeq" id="WP_075514495.1">
    <property type="nucleotide sequence ID" value="NZ_MODZ01000004.1"/>
</dbReference>
<dbReference type="Proteomes" id="UP000179540">
    <property type="component" value="Unassembled WGS sequence"/>
</dbReference>
<dbReference type="InterPro" id="IPR019639">
    <property type="entry name" value="DUF2505"/>
</dbReference>